<name>A0A7I9XTV1_9MYCO</name>
<dbReference type="AlphaFoldDB" id="A0A7I9XTV1"/>
<dbReference type="Proteomes" id="UP000465361">
    <property type="component" value="Unassembled WGS sequence"/>
</dbReference>
<comment type="caution">
    <text evidence="1">The sequence shown here is derived from an EMBL/GenBank/DDBJ whole genome shotgun (WGS) entry which is preliminary data.</text>
</comment>
<dbReference type="EMBL" id="BLKW01000002">
    <property type="protein sequence ID" value="GFG72707.1"/>
    <property type="molecule type" value="Genomic_DNA"/>
</dbReference>
<reference evidence="1 2" key="1">
    <citation type="journal article" date="2019" name="Emerg. Microbes Infect.">
        <title>Comprehensive subspecies identification of 175 nontuberculous mycobacteria species based on 7547 genomic profiles.</title>
        <authorList>
            <person name="Matsumoto Y."/>
            <person name="Kinjo T."/>
            <person name="Motooka D."/>
            <person name="Nabeya D."/>
            <person name="Jung N."/>
            <person name="Uechi K."/>
            <person name="Horii T."/>
            <person name="Iida T."/>
            <person name="Fujita J."/>
            <person name="Nakamura S."/>
        </authorList>
    </citation>
    <scope>NUCLEOTIDE SEQUENCE [LARGE SCALE GENOMIC DNA]</scope>
    <source>
        <strain evidence="1 2">JCM 17322</strain>
    </source>
</reference>
<sequence>MPRPDVTKLLAESWHNLPHPDGRPRRLMHFSQFNQSTETRGRIRRLATDLAEATQHTLERRGYTITHKDDPKAADADGYKIAHLHCQHCGKRLLSLTVNHDMLAHLPQLAIRSITQIKPECPHK</sequence>
<keyword evidence="2" id="KW-1185">Reference proteome</keyword>
<dbReference type="RefSeq" id="WP_163753198.1">
    <property type="nucleotide sequence ID" value="NZ_BLKW01000002.1"/>
</dbReference>
<evidence type="ECO:0000313" key="1">
    <source>
        <dbReference type="EMBL" id="GFG72707.1"/>
    </source>
</evidence>
<gene>
    <name evidence="1" type="ORF">MBOT_00720</name>
</gene>
<proteinExistence type="predicted"/>
<evidence type="ECO:0000313" key="2">
    <source>
        <dbReference type="Proteomes" id="UP000465361"/>
    </source>
</evidence>
<accession>A0A7I9XTV1</accession>
<protein>
    <submittedName>
        <fullName evidence="1">Uncharacterized protein</fullName>
    </submittedName>
</protein>
<organism evidence="1 2">
    <name type="scientific">Mycobacterium botniense</name>
    <dbReference type="NCBI Taxonomy" id="84962"/>
    <lineage>
        <taxon>Bacteria</taxon>
        <taxon>Bacillati</taxon>
        <taxon>Actinomycetota</taxon>
        <taxon>Actinomycetes</taxon>
        <taxon>Mycobacteriales</taxon>
        <taxon>Mycobacteriaceae</taxon>
        <taxon>Mycobacterium</taxon>
    </lineage>
</organism>